<evidence type="ECO:0000256" key="4">
    <source>
        <dbReference type="ARBA" id="ARBA00022989"/>
    </source>
</evidence>
<dbReference type="InterPro" id="IPR051223">
    <property type="entry name" value="Polycystin"/>
</dbReference>
<dbReference type="Proteomes" id="UP001164746">
    <property type="component" value="Chromosome 5"/>
</dbReference>
<gene>
    <name evidence="9" type="ORF">MAR_021350</name>
</gene>
<dbReference type="PANTHER" id="PTHR10877:SF194">
    <property type="entry name" value="LOCATION OF VULVA DEFECTIVE 1"/>
    <property type="match status" value="1"/>
</dbReference>
<evidence type="ECO:0000256" key="2">
    <source>
        <dbReference type="ARBA" id="ARBA00007200"/>
    </source>
</evidence>
<organism evidence="9 10">
    <name type="scientific">Mya arenaria</name>
    <name type="common">Soft-shell clam</name>
    <dbReference type="NCBI Taxonomy" id="6604"/>
    <lineage>
        <taxon>Eukaryota</taxon>
        <taxon>Metazoa</taxon>
        <taxon>Spiralia</taxon>
        <taxon>Lophotrochozoa</taxon>
        <taxon>Mollusca</taxon>
        <taxon>Bivalvia</taxon>
        <taxon>Autobranchia</taxon>
        <taxon>Heteroconchia</taxon>
        <taxon>Euheterodonta</taxon>
        <taxon>Imparidentia</taxon>
        <taxon>Neoheterodontei</taxon>
        <taxon>Myida</taxon>
        <taxon>Myoidea</taxon>
        <taxon>Myidae</taxon>
        <taxon>Mya</taxon>
    </lineage>
</organism>
<reference evidence="9" key="1">
    <citation type="submission" date="2022-11" db="EMBL/GenBank/DDBJ databases">
        <title>Centuries of genome instability and evolution in soft-shell clam transmissible cancer (bioRxiv).</title>
        <authorList>
            <person name="Hart S.F.M."/>
            <person name="Yonemitsu M.A."/>
            <person name="Giersch R.M."/>
            <person name="Beal B.F."/>
            <person name="Arriagada G."/>
            <person name="Davis B.W."/>
            <person name="Ostrander E.A."/>
            <person name="Goff S.P."/>
            <person name="Metzger M.J."/>
        </authorList>
    </citation>
    <scope>NUCLEOTIDE SEQUENCE</scope>
    <source>
        <strain evidence="9">MELC-2E11</strain>
        <tissue evidence="9">Siphon/mantle</tissue>
    </source>
</reference>
<proteinExistence type="inferred from homology"/>
<comment type="similarity">
    <text evidence="2">Belongs to the polycystin family.</text>
</comment>
<evidence type="ECO:0000259" key="7">
    <source>
        <dbReference type="Pfam" id="PF08016"/>
    </source>
</evidence>
<feature type="domain" description="Polycystin" evidence="8">
    <location>
        <begin position="194"/>
        <end position="279"/>
    </location>
</feature>
<sequence length="487" mass="54989">MFPVNLLMIQLFMKVKPRERKMRRKMKDPDETFIASFNASMTDRGSTRETVSAMTADFDFKNIQRQLDIDLFRSLYTDAIGDCSEVDPNLVTNLLIENLPDRFSWSVAGEALGMNVVLDNQGQFTLAPRGKDTGSKEDLALKPNRSDLSPADGFDTSALKCVLDEAPVVTLVMAVLLTMIFKKEVEFEDFGADMELGGVYQYLEDTVIPVMKVASQHGSREISAASEFFLVGSYRLRQLRVGDSCTSKIIKGLMVGCKPSYSLTGEDSGDYNKSWSIPLLDEVFLEFTFYNPNVDIFTVGVYLFEFTNTGGVYPSHHEISTSLHHYSSSYGMLVALCEGLFAAFNLTFIIIEVKKFRKQGKSEYFSSIWTIMDLCQIGMAVAVVVMFVQRVLAVGSVMGDFKSSKGETFVSFYPAVFWDVALMYMMGGLMTTVILKTIKLLRFNRKFNRNKLFAIESSTVENCFLYKIQQKKTVSYLKFNRNKLFPI</sequence>
<keyword evidence="3 6" id="KW-0812">Transmembrane</keyword>
<feature type="transmembrane region" description="Helical" evidence="6">
    <location>
        <begin position="330"/>
        <end position="351"/>
    </location>
</feature>
<dbReference type="EMBL" id="CP111016">
    <property type="protein sequence ID" value="WAR05981.1"/>
    <property type="molecule type" value="Genomic_DNA"/>
</dbReference>
<comment type="subcellular location">
    <subcellularLocation>
        <location evidence="1">Membrane</location>
        <topology evidence="1">Multi-pass membrane protein</topology>
    </subcellularLocation>
</comment>
<protein>
    <submittedName>
        <fullName evidence="9">PKD2-like protein</fullName>
    </submittedName>
</protein>
<evidence type="ECO:0000313" key="9">
    <source>
        <dbReference type="EMBL" id="WAR05981.1"/>
    </source>
</evidence>
<evidence type="ECO:0000256" key="1">
    <source>
        <dbReference type="ARBA" id="ARBA00004141"/>
    </source>
</evidence>
<dbReference type="InterPro" id="IPR046791">
    <property type="entry name" value="Polycystin_dom"/>
</dbReference>
<dbReference type="InterPro" id="IPR013122">
    <property type="entry name" value="PKD1_2_channel"/>
</dbReference>
<name>A0ABY7EFN7_MYAAR</name>
<keyword evidence="10" id="KW-1185">Reference proteome</keyword>
<keyword evidence="5 6" id="KW-0472">Membrane</keyword>
<feature type="domain" description="Polycystin" evidence="8">
    <location>
        <begin position="283"/>
        <end position="323"/>
    </location>
</feature>
<evidence type="ECO:0000256" key="3">
    <source>
        <dbReference type="ARBA" id="ARBA00022692"/>
    </source>
</evidence>
<keyword evidence="4 6" id="KW-1133">Transmembrane helix</keyword>
<feature type="transmembrane region" description="Helical" evidence="6">
    <location>
        <begin position="371"/>
        <end position="392"/>
    </location>
</feature>
<feature type="transmembrane region" description="Helical" evidence="6">
    <location>
        <begin position="412"/>
        <end position="435"/>
    </location>
</feature>
<evidence type="ECO:0000313" key="10">
    <source>
        <dbReference type="Proteomes" id="UP001164746"/>
    </source>
</evidence>
<dbReference type="PANTHER" id="PTHR10877">
    <property type="entry name" value="POLYCYSTIN FAMILY MEMBER"/>
    <property type="match status" value="1"/>
</dbReference>
<dbReference type="Pfam" id="PF08016">
    <property type="entry name" value="PKD_channel"/>
    <property type="match status" value="1"/>
</dbReference>
<feature type="domain" description="Polycystin cation channel PKD1/PKD2" evidence="7">
    <location>
        <begin position="326"/>
        <end position="448"/>
    </location>
</feature>
<evidence type="ECO:0000256" key="5">
    <source>
        <dbReference type="ARBA" id="ARBA00023136"/>
    </source>
</evidence>
<accession>A0ABY7EFN7</accession>
<evidence type="ECO:0000256" key="6">
    <source>
        <dbReference type="SAM" id="Phobius"/>
    </source>
</evidence>
<evidence type="ECO:0000259" key="8">
    <source>
        <dbReference type="Pfam" id="PF20519"/>
    </source>
</evidence>
<dbReference type="Pfam" id="PF20519">
    <property type="entry name" value="Polycystin_dom"/>
    <property type="match status" value="2"/>
</dbReference>